<organism evidence="5 6">
    <name type="scientific">Eragrostis curvula</name>
    <name type="common">weeping love grass</name>
    <dbReference type="NCBI Taxonomy" id="38414"/>
    <lineage>
        <taxon>Eukaryota</taxon>
        <taxon>Viridiplantae</taxon>
        <taxon>Streptophyta</taxon>
        <taxon>Embryophyta</taxon>
        <taxon>Tracheophyta</taxon>
        <taxon>Spermatophyta</taxon>
        <taxon>Magnoliopsida</taxon>
        <taxon>Liliopsida</taxon>
        <taxon>Poales</taxon>
        <taxon>Poaceae</taxon>
        <taxon>PACMAD clade</taxon>
        <taxon>Chloridoideae</taxon>
        <taxon>Eragrostideae</taxon>
        <taxon>Eragrostidinae</taxon>
        <taxon>Eragrostis</taxon>
    </lineage>
</organism>
<accession>A0A5J9V8P8</accession>
<dbReference type="OrthoDB" id="7873042at2759"/>
<feature type="domain" description="Di19 zinc-binding" evidence="3">
    <location>
        <begin position="85"/>
        <end position="115"/>
    </location>
</feature>
<evidence type="ECO:0000259" key="4">
    <source>
        <dbReference type="Pfam" id="PF14571"/>
    </source>
</evidence>
<dbReference type="InterPro" id="IPR027935">
    <property type="entry name" value="Di19_C"/>
</dbReference>
<dbReference type="Gramene" id="TVU32335">
    <property type="protein sequence ID" value="TVU32335"/>
    <property type="gene ID" value="EJB05_24060"/>
</dbReference>
<sequence>KFWVGGAVHRAEGPRGGDEEGEAWRGGRKGVLAATMDSDHWISRLMAAKRQYALQRAQRHHTTPASHHDRLGYDDIEPEDEVRSDFPCPYCYEDHNITSLCTHLEDEHPFESKVVRHHRLRRVAGTGNQTLSYAGRDLQDTHLKVLLGNSSRSSSTNTSTSVTDSLLSSLVLNLSSSEAEDTSKPSAPAVVENNWFKRALPSKTWKTSAADSNLSHEERKRRRRRAAVRSTFVQHLLVTTLFDD</sequence>
<proteinExistence type="inferred from homology"/>
<reference evidence="5 6" key="1">
    <citation type="journal article" date="2019" name="Sci. Rep.">
        <title>A high-quality genome of Eragrostis curvula grass provides insights into Poaceae evolution and supports new strategies to enhance forage quality.</title>
        <authorList>
            <person name="Carballo J."/>
            <person name="Santos B.A.C.M."/>
            <person name="Zappacosta D."/>
            <person name="Garbus I."/>
            <person name="Selva J.P."/>
            <person name="Gallo C.A."/>
            <person name="Diaz A."/>
            <person name="Albertini E."/>
            <person name="Caccamo M."/>
            <person name="Echenique V."/>
        </authorList>
    </citation>
    <scope>NUCLEOTIDE SEQUENCE [LARGE SCALE GENOMIC DNA]</scope>
    <source>
        <strain evidence="6">cv. Victoria</strain>
        <tissue evidence="5">Leaf</tissue>
    </source>
</reference>
<evidence type="ECO:0000256" key="2">
    <source>
        <dbReference type="SAM" id="MobiDB-lite"/>
    </source>
</evidence>
<feature type="non-terminal residue" evidence="5">
    <location>
        <position position="1"/>
    </location>
</feature>
<comment type="caution">
    <text evidence="5">The sequence shown here is derived from an EMBL/GenBank/DDBJ whole genome shotgun (WGS) entry which is preliminary data.</text>
</comment>
<gene>
    <name evidence="5" type="ORF">EJB05_24060</name>
</gene>
<dbReference type="Proteomes" id="UP000324897">
    <property type="component" value="Chromosome 1"/>
</dbReference>
<keyword evidence="6" id="KW-1185">Reference proteome</keyword>
<feature type="compositionally biased region" description="Basic and acidic residues" evidence="2">
    <location>
        <begin position="9"/>
        <end position="24"/>
    </location>
</feature>
<dbReference type="Pfam" id="PF05605">
    <property type="entry name" value="zf-Di19"/>
    <property type="match status" value="1"/>
</dbReference>
<dbReference type="InterPro" id="IPR008598">
    <property type="entry name" value="Di19_Zn-bd"/>
</dbReference>
<evidence type="ECO:0000259" key="3">
    <source>
        <dbReference type="Pfam" id="PF05605"/>
    </source>
</evidence>
<feature type="domain" description="Di19 C-terminal" evidence="4">
    <location>
        <begin position="131"/>
        <end position="241"/>
    </location>
</feature>
<feature type="region of interest" description="Disordered" evidence="2">
    <location>
        <begin position="1"/>
        <end position="24"/>
    </location>
</feature>
<evidence type="ECO:0000313" key="6">
    <source>
        <dbReference type="Proteomes" id="UP000324897"/>
    </source>
</evidence>
<dbReference type="AlphaFoldDB" id="A0A5J9V8P8"/>
<dbReference type="InterPro" id="IPR033347">
    <property type="entry name" value="Di19"/>
</dbReference>
<evidence type="ECO:0008006" key="7">
    <source>
        <dbReference type="Google" id="ProtNLM"/>
    </source>
</evidence>
<comment type="similarity">
    <text evidence="1">Belongs to the Di19 family.</text>
</comment>
<dbReference type="EMBL" id="RWGY01000011">
    <property type="protein sequence ID" value="TVU32335.1"/>
    <property type="molecule type" value="Genomic_DNA"/>
</dbReference>
<protein>
    <recommendedName>
        <fullName evidence="7">Drought induced 19 protein type zinc-binding domain-containing protein</fullName>
    </recommendedName>
</protein>
<feature type="region of interest" description="Disordered" evidence="2">
    <location>
        <begin position="55"/>
        <end position="75"/>
    </location>
</feature>
<dbReference type="PANTHER" id="PTHR31875">
    <property type="entry name" value="PROTEIN DEHYDRATION-INDUCED 19"/>
    <property type="match status" value="1"/>
</dbReference>
<evidence type="ECO:0000313" key="5">
    <source>
        <dbReference type="EMBL" id="TVU32335.1"/>
    </source>
</evidence>
<dbReference type="PANTHER" id="PTHR31875:SF31">
    <property type="entry name" value="PROTEIN DEHYDRATION-INDUCED 19 HOMOLOG 4"/>
    <property type="match status" value="1"/>
</dbReference>
<dbReference type="Pfam" id="PF14571">
    <property type="entry name" value="Di19_C"/>
    <property type="match status" value="1"/>
</dbReference>
<evidence type="ECO:0000256" key="1">
    <source>
        <dbReference type="ARBA" id="ARBA00007109"/>
    </source>
</evidence>
<name>A0A5J9V8P8_9POAL</name>